<dbReference type="SUPFAM" id="SSF55729">
    <property type="entry name" value="Acyl-CoA N-acyltransferases (Nat)"/>
    <property type="match status" value="1"/>
</dbReference>
<dbReference type="Gene3D" id="3.40.630.30">
    <property type="match status" value="1"/>
</dbReference>
<proteinExistence type="predicted"/>
<dbReference type="AlphaFoldDB" id="A0A7S4JVW8"/>
<reference evidence="1" key="1">
    <citation type="submission" date="2021-01" db="EMBL/GenBank/DDBJ databases">
        <authorList>
            <person name="Corre E."/>
            <person name="Pelletier E."/>
            <person name="Niang G."/>
            <person name="Scheremetjew M."/>
            <person name="Finn R."/>
            <person name="Kale V."/>
            <person name="Holt S."/>
            <person name="Cochrane G."/>
            <person name="Meng A."/>
            <person name="Brown T."/>
            <person name="Cohen L."/>
        </authorList>
    </citation>
    <scope>NUCLEOTIDE SEQUENCE</scope>
    <source>
        <strain evidence="1">Isolate 1302-5</strain>
    </source>
</reference>
<sequence>MAKEGKTIIARDAANGNRIVSGALAEDFANSVPEGFEDFLEKAEGAPMSLIEAKIEVDHRLVDYLGFDPEAKEDYTLTPKGRVCHLLALGTHTDYRGYSRGTRTSLELITHCRQRGFRYGFGDCTGRLSQRTLDCTAKMIYELGYHGMRLGNVATGKK</sequence>
<dbReference type="InterPro" id="IPR016181">
    <property type="entry name" value="Acyl_CoA_acyltransferase"/>
</dbReference>
<accession>A0A7S4JVW8</accession>
<protein>
    <submittedName>
        <fullName evidence="1">Uncharacterized protein</fullName>
    </submittedName>
</protein>
<organism evidence="1">
    <name type="scientific">Odontella aurita</name>
    <dbReference type="NCBI Taxonomy" id="265563"/>
    <lineage>
        <taxon>Eukaryota</taxon>
        <taxon>Sar</taxon>
        <taxon>Stramenopiles</taxon>
        <taxon>Ochrophyta</taxon>
        <taxon>Bacillariophyta</taxon>
        <taxon>Mediophyceae</taxon>
        <taxon>Biddulphiophycidae</taxon>
        <taxon>Eupodiscales</taxon>
        <taxon>Odontellaceae</taxon>
        <taxon>Odontella</taxon>
    </lineage>
</organism>
<dbReference type="EMBL" id="HBKQ01050545">
    <property type="protein sequence ID" value="CAE2276021.1"/>
    <property type="molecule type" value="Transcribed_RNA"/>
</dbReference>
<gene>
    <name evidence="1" type="ORF">OAUR00152_LOCUS34886</name>
</gene>
<evidence type="ECO:0000313" key="1">
    <source>
        <dbReference type="EMBL" id="CAE2276021.1"/>
    </source>
</evidence>
<name>A0A7S4JVW8_9STRA</name>